<dbReference type="Pfam" id="PF01656">
    <property type="entry name" value="CbiA"/>
    <property type="match status" value="1"/>
</dbReference>
<evidence type="ECO:0000256" key="1">
    <source>
        <dbReference type="ARBA" id="ARBA00004953"/>
    </source>
</evidence>
<dbReference type="NCBIfam" id="NF001989">
    <property type="entry name" value="PRK00784.1"/>
    <property type="match status" value="1"/>
</dbReference>
<dbReference type="InterPro" id="IPR029062">
    <property type="entry name" value="Class_I_gatase-like"/>
</dbReference>
<protein>
    <recommendedName>
        <fullName evidence="4">Cobyric acid synthase</fullName>
    </recommendedName>
</protein>
<dbReference type="Gene3D" id="3.40.50.300">
    <property type="entry name" value="P-loop containing nucleotide triphosphate hydrolases"/>
    <property type="match status" value="1"/>
</dbReference>
<feature type="active site" description="Nucleophile" evidence="4">
    <location>
        <position position="332"/>
    </location>
</feature>
<reference evidence="7 8" key="1">
    <citation type="submission" date="2014-01" db="EMBL/GenBank/DDBJ databases">
        <title>Plasmidome dynamics in the species complex Clostridium novyi sensu lato converts strains of independent lineages into distinctly different pathogens.</title>
        <authorList>
            <person name="Skarin H."/>
            <person name="Segerman B."/>
        </authorList>
    </citation>
    <scope>NUCLEOTIDE SEQUENCE [LARGE SCALE GENOMIC DNA]</scope>
    <source>
        <strain evidence="7 8">4552</strain>
    </source>
</reference>
<evidence type="ECO:0000256" key="2">
    <source>
        <dbReference type="ARBA" id="ARBA00022573"/>
    </source>
</evidence>
<comment type="similarity">
    <text evidence="4">Belongs to the CobB/CobQ family. CobQ subfamily.</text>
</comment>
<dbReference type="InterPro" id="IPR047045">
    <property type="entry name" value="CobQ_N"/>
</dbReference>
<dbReference type="SUPFAM" id="SSF52317">
    <property type="entry name" value="Class I glutamine amidotransferase-like"/>
    <property type="match status" value="1"/>
</dbReference>
<dbReference type="GO" id="GO:0003824">
    <property type="term" value="F:catalytic activity"/>
    <property type="evidence" value="ECO:0007669"/>
    <property type="project" value="InterPro"/>
</dbReference>
<comment type="caution">
    <text evidence="7">The sequence shown here is derived from an EMBL/GenBank/DDBJ whole genome shotgun (WGS) entry which is preliminary data.</text>
</comment>
<dbReference type="RefSeq" id="WP_039255692.1">
    <property type="nucleotide sequence ID" value="NZ_JENJ01000037.1"/>
</dbReference>
<dbReference type="CDD" id="cd05389">
    <property type="entry name" value="CobQ_N"/>
    <property type="match status" value="1"/>
</dbReference>
<name>A0A0A0I419_CLONO</name>
<dbReference type="OrthoDB" id="9808302at2"/>
<gene>
    <name evidence="4" type="primary">cobQ</name>
    <name evidence="7" type="ORF">Z968_08850</name>
</gene>
<accession>A0A0A0I419</accession>
<dbReference type="InterPro" id="IPR002586">
    <property type="entry name" value="CobQ/CobB/MinD/ParA_Nub-bd_dom"/>
</dbReference>
<organism evidence="7 8">
    <name type="scientific">Clostridium novyi A str. 4552</name>
    <dbReference type="NCBI Taxonomy" id="1444289"/>
    <lineage>
        <taxon>Bacteria</taxon>
        <taxon>Bacillati</taxon>
        <taxon>Bacillota</taxon>
        <taxon>Clostridia</taxon>
        <taxon>Eubacteriales</taxon>
        <taxon>Clostridiaceae</taxon>
        <taxon>Clostridium</taxon>
    </lineage>
</organism>
<dbReference type="Pfam" id="PF07685">
    <property type="entry name" value="GATase_3"/>
    <property type="match status" value="1"/>
</dbReference>
<sequence length="505" mass="56616">MKSKSIMVQGTASSVGKSILCTGLCRVFYKDGYNVNPFKSQNMSLNSAITCDGGEIGRAQYMQAEASNKVPSVKMNPILLKPNSDRGSQVIINGKVFKNMDALDYYKFKPQLKKDVSKVYDKLSNESDIIVIEGAGSPAEINLNKEDFVNMGMAKIAKAPVILVGDIDKGGVFASIVGTMMLLKEDERKMVRGVIINKFRGSYEILKPGLKMLEDIIKVPVLGVIPYFNLNLEDEDSATDWSKFNFNSKGDIDVAVIKLPHMSNFTDINPLKMYDDVSIKLIEKVEDLKNPNLIIIPGSKNTIKDMEYLKSSGMSSAILSCHSNGSFVFGICGGFQILGNEIKDPNNIESNITSIEGLKLINSVTEIKTAKTTTLTEARDKIFNCNIKGYEIHMGKTLIDDNDSNFSVINSRNEEICNDIDGAISKDKRVFGTYIHGIFDNSEFTRKFLNLIRKNWGMDEIKETPKDYWEFKNEEYDKLEDIIRNNVDMKKLYEIVNEGIDERDN</sequence>
<keyword evidence="3 4" id="KW-0315">Glutamine amidotransferase</keyword>
<dbReference type="GO" id="GO:0015420">
    <property type="term" value="F:ABC-type vitamin B12 transporter activity"/>
    <property type="evidence" value="ECO:0007669"/>
    <property type="project" value="UniProtKB-UniRule"/>
</dbReference>
<evidence type="ECO:0000256" key="4">
    <source>
        <dbReference type="HAMAP-Rule" id="MF_00028"/>
    </source>
</evidence>
<dbReference type="Gene3D" id="3.40.50.880">
    <property type="match status" value="1"/>
</dbReference>
<evidence type="ECO:0000259" key="6">
    <source>
        <dbReference type="Pfam" id="PF07685"/>
    </source>
</evidence>
<evidence type="ECO:0000313" key="8">
    <source>
        <dbReference type="Proteomes" id="UP000030012"/>
    </source>
</evidence>
<dbReference type="InterPro" id="IPR011698">
    <property type="entry name" value="GATase_3"/>
</dbReference>
<feature type="domain" description="CobB/CobQ-like glutamine amidotransferase" evidence="6">
    <location>
        <begin position="253"/>
        <end position="444"/>
    </location>
</feature>
<evidence type="ECO:0000256" key="3">
    <source>
        <dbReference type="ARBA" id="ARBA00022962"/>
    </source>
</evidence>
<dbReference type="PANTHER" id="PTHR21343">
    <property type="entry name" value="DETHIOBIOTIN SYNTHETASE"/>
    <property type="match status" value="1"/>
</dbReference>
<dbReference type="InterPro" id="IPR027417">
    <property type="entry name" value="P-loop_NTPase"/>
</dbReference>
<comment type="pathway">
    <text evidence="1 4">Cofactor biosynthesis; adenosylcobalamin biosynthesis.</text>
</comment>
<dbReference type="EMBL" id="JENJ01000037">
    <property type="protein sequence ID" value="KGM95557.1"/>
    <property type="molecule type" value="Genomic_DNA"/>
</dbReference>
<dbReference type="Proteomes" id="UP000030012">
    <property type="component" value="Unassembled WGS sequence"/>
</dbReference>
<dbReference type="GO" id="GO:0009236">
    <property type="term" value="P:cobalamin biosynthetic process"/>
    <property type="evidence" value="ECO:0007669"/>
    <property type="project" value="UniProtKB-UniRule"/>
</dbReference>
<evidence type="ECO:0000259" key="5">
    <source>
        <dbReference type="Pfam" id="PF01656"/>
    </source>
</evidence>
<dbReference type="HAMAP" id="MF_00028">
    <property type="entry name" value="CobQ"/>
    <property type="match status" value="1"/>
</dbReference>
<keyword evidence="2 4" id="KW-0169">Cobalamin biosynthesis</keyword>
<feature type="active site" evidence="4">
    <location>
        <position position="436"/>
    </location>
</feature>
<proteinExistence type="inferred from homology"/>
<dbReference type="NCBIfam" id="TIGR00313">
    <property type="entry name" value="cobQ"/>
    <property type="match status" value="1"/>
</dbReference>
<evidence type="ECO:0000313" key="7">
    <source>
        <dbReference type="EMBL" id="KGM95557.1"/>
    </source>
</evidence>
<dbReference type="InterPro" id="IPR033949">
    <property type="entry name" value="CobQ_GATase1"/>
</dbReference>
<dbReference type="InterPro" id="IPR004459">
    <property type="entry name" value="CobQ_synth"/>
</dbReference>
<dbReference type="SUPFAM" id="SSF52540">
    <property type="entry name" value="P-loop containing nucleoside triphosphate hydrolases"/>
    <property type="match status" value="1"/>
</dbReference>
<dbReference type="AlphaFoldDB" id="A0A0A0I419"/>
<comment type="function">
    <text evidence="4">Catalyzes amidations at positions B, D, E, and G on adenosylcobyrinic A,C-diamide. NH(2) groups are provided by glutamine, and one molecule of ATP is hydrogenolyzed for each amidation.</text>
</comment>
<dbReference type="CDD" id="cd01750">
    <property type="entry name" value="GATase1_CobQ"/>
    <property type="match status" value="1"/>
</dbReference>
<dbReference type="UniPathway" id="UPA00148"/>
<dbReference type="PANTHER" id="PTHR21343:SF1">
    <property type="entry name" value="COBYRIC ACID SYNTHASE"/>
    <property type="match status" value="1"/>
</dbReference>
<feature type="domain" description="CobQ/CobB/MinD/ParA nucleotide binding" evidence="5">
    <location>
        <begin position="6"/>
        <end position="228"/>
    </location>
</feature>
<dbReference type="PROSITE" id="PS51274">
    <property type="entry name" value="GATASE_COBBQ"/>
    <property type="match status" value="1"/>
</dbReference>